<gene>
    <name evidence="5" type="ORF">DB31_7706</name>
</gene>
<dbReference type="InterPro" id="IPR000792">
    <property type="entry name" value="Tscrpt_reg_LuxR_C"/>
</dbReference>
<dbReference type="InterPro" id="IPR036388">
    <property type="entry name" value="WH-like_DNA-bd_sf"/>
</dbReference>
<evidence type="ECO:0000256" key="1">
    <source>
        <dbReference type="ARBA" id="ARBA00023015"/>
    </source>
</evidence>
<organism evidence="5 6">
    <name type="scientific">Hyalangium minutum</name>
    <dbReference type="NCBI Taxonomy" id="394096"/>
    <lineage>
        <taxon>Bacteria</taxon>
        <taxon>Pseudomonadati</taxon>
        <taxon>Myxococcota</taxon>
        <taxon>Myxococcia</taxon>
        <taxon>Myxococcales</taxon>
        <taxon>Cystobacterineae</taxon>
        <taxon>Archangiaceae</taxon>
        <taxon>Hyalangium</taxon>
    </lineage>
</organism>
<dbReference type="Gene3D" id="1.10.10.10">
    <property type="entry name" value="Winged helix-like DNA-binding domain superfamily/Winged helix DNA-binding domain"/>
    <property type="match status" value="1"/>
</dbReference>
<dbReference type="GO" id="GO:0006355">
    <property type="term" value="P:regulation of DNA-templated transcription"/>
    <property type="evidence" value="ECO:0007669"/>
    <property type="project" value="InterPro"/>
</dbReference>
<dbReference type="EMBL" id="JMCB01000006">
    <property type="protein sequence ID" value="KFE68469.1"/>
    <property type="molecule type" value="Genomic_DNA"/>
</dbReference>
<evidence type="ECO:0000256" key="3">
    <source>
        <dbReference type="ARBA" id="ARBA00023163"/>
    </source>
</evidence>
<dbReference type="SMART" id="SM00421">
    <property type="entry name" value="HTH_LUXR"/>
    <property type="match status" value="1"/>
</dbReference>
<name>A0A085WLA6_9BACT</name>
<keyword evidence="3" id="KW-0804">Transcription</keyword>
<dbReference type="RefSeq" id="WP_169787065.1">
    <property type="nucleotide sequence ID" value="NZ_JMCB01000006.1"/>
</dbReference>
<dbReference type="STRING" id="394096.DB31_7706"/>
<sequence length="75" mass="8686">MKSIPVPLQWRELFTPKELEVVEWMLRGVDNLSIAEQLHLSINTVKTHQKNIYAKLLVPNRAKLILAAQELLARQ</sequence>
<dbReference type="PANTHER" id="PTHR44688:SF16">
    <property type="entry name" value="DNA-BINDING TRANSCRIPTIONAL ACTIVATOR DEVR_DOSR"/>
    <property type="match status" value="1"/>
</dbReference>
<keyword evidence="2" id="KW-0238">DNA-binding</keyword>
<feature type="domain" description="HTH luxR-type" evidence="4">
    <location>
        <begin position="7"/>
        <end position="72"/>
    </location>
</feature>
<reference evidence="5 6" key="1">
    <citation type="submission" date="2014-04" db="EMBL/GenBank/DDBJ databases">
        <title>Genome assembly of Hyalangium minutum DSM 14724.</title>
        <authorList>
            <person name="Sharma G."/>
            <person name="Subramanian S."/>
        </authorList>
    </citation>
    <scope>NUCLEOTIDE SEQUENCE [LARGE SCALE GENOMIC DNA]</scope>
    <source>
        <strain evidence="5 6">DSM 14724</strain>
    </source>
</reference>
<dbReference type="SUPFAM" id="SSF46894">
    <property type="entry name" value="C-terminal effector domain of the bipartite response regulators"/>
    <property type="match status" value="1"/>
</dbReference>
<accession>A0A085WLA6</accession>
<dbReference type="Proteomes" id="UP000028725">
    <property type="component" value="Unassembled WGS sequence"/>
</dbReference>
<dbReference type="PROSITE" id="PS00622">
    <property type="entry name" value="HTH_LUXR_1"/>
    <property type="match status" value="1"/>
</dbReference>
<evidence type="ECO:0000313" key="6">
    <source>
        <dbReference type="Proteomes" id="UP000028725"/>
    </source>
</evidence>
<dbReference type="CDD" id="cd06170">
    <property type="entry name" value="LuxR_C_like"/>
    <property type="match status" value="1"/>
</dbReference>
<proteinExistence type="predicted"/>
<dbReference type="Pfam" id="PF00196">
    <property type="entry name" value="GerE"/>
    <property type="match status" value="1"/>
</dbReference>
<keyword evidence="6" id="KW-1185">Reference proteome</keyword>
<dbReference type="PROSITE" id="PS50043">
    <property type="entry name" value="HTH_LUXR_2"/>
    <property type="match status" value="1"/>
</dbReference>
<evidence type="ECO:0000259" key="4">
    <source>
        <dbReference type="PROSITE" id="PS50043"/>
    </source>
</evidence>
<dbReference type="PRINTS" id="PR00038">
    <property type="entry name" value="HTHLUXR"/>
</dbReference>
<dbReference type="PANTHER" id="PTHR44688">
    <property type="entry name" value="DNA-BINDING TRANSCRIPTIONAL ACTIVATOR DEVR_DOSR"/>
    <property type="match status" value="1"/>
</dbReference>
<comment type="caution">
    <text evidence="5">The sequence shown here is derived from an EMBL/GenBank/DDBJ whole genome shotgun (WGS) entry which is preliminary data.</text>
</comment>
<dbReference type="InterPro" id="IPR016032">
    <property type="entry name" value="Sig_transdc_resp-reg_C-effctor"/>
</dbReference>
<evidence type="ECO:0000313" key="5">
    <source>
        <dbReference type="EMBL" id="KFE68469.1"/>
    </source>
</evidence>
<evidence type="ECO:0000256" key="2">
    <source>
        <dbReference type="ARBA" id="ARBA00023125"/>
    </source>
</evidence>
<dbReference type="AlphaFoldDB" id="A0A085WLA6"/>
<dbReference type="GO" id="GO:0003677">
    <property type="term" value="F:DNA binding"/>
    <property type="evidence" value="ECO:0007669"/>
    <property type="project" value="UniProtKB-KW"/>
</dbReference>
<protein>
    <recommendedName>
        <fullName evidence="4">HTH luxR-type domain-containing protein</fullName>
    </recommendedName>
</protein>
<keyword evidence="1" id="KW-0805">Transcription regulation</keyword>